<dbReference type="InterPro" id="IPR002563">
    <property type="entry name" value="Flavin_Rdtase-like_dom"/>
</dbReference>
<evidence type="ECO:0000256" key="1">
    <source>
        <dbReference type="ARBA" id="ARBA00008898"/>
    </source>
</evidence>
<comment type="similarity">
    <text evidence="1">Belongs to the non-flavoprotein flavin reductase family.</text>
</comment>
<dbReference type="Pfam" id="PF01613">
    <property type="entry name" value="Flavin_Reduct"/>
    <property type="match status" value="1"/>
</dbReference>
<dbReference type="GO" id="GO:0042602">
    <property type="term" value="F:riboflavin reductase (NADPH) activity"/>
    <property type="evidence" value="ECO:0007669"/>
    <property type="project" value="TreeGrafter"/>
</dbReference>
<evidence type="ECO:0000259" key="3">
    <source>
        <dbReference type="SMART" id="SM00903"/>
    </source>
</evidence>
<organism evidence="4">
    <name type="scientific">Dechloromonas aromatica (strain RCB)</name>
    <dbReference type="NCBI Taxonomy" id="159087"/>
    <lineage>
        <taxon>Bacteria</taxon>
        <taxon>Pseudomonadati</taxon>
        <taxon>Pseudomonadota</taxon>
        <taxon>Betaproteobacteria</taxon>
        <taxon>Rhodocyclales</taxon>
        <taxon>Azonexaceae</taxon>
        <taxon>Dechloromonas</taxon>
    </lineage>
</organism>
<dbReference type="GO" id="GO:0010181">
    <property type="term" value="F:FMN binding"/>
    <property type="evidence" value="ECO:0007669"/>
    <property type="project" value="InterPro"/>
</dbReference>
<dbReference type="InterPro" id="IPR050268">
    <property type="entry name" value="NADH-dep_flavin_reductase"/>
</dbReference>
<dbReference type="eggNOG" id="COG1853">
    <property type="taxonomic scope" value="Bacteria"/>
</dbReference>
<dbReference type="Gene3D" id="2.30.110.10">
    <property type="entry name" value="Electron Transport, Fmn-binding Protein, Chain A"/>
    <property type="match status" value="1"/>
</dbReference>
<name>Q47GD7_DECAR</name>
<dbReference type="STRING" id="159087.Daro_1345"/>
<dbReference type="PANTHER" id="PTHR30466:SF11">
    <property type="entry name" value="FLAVIN-DEPENDENT MONOOXYGENASE, REDUCTASE SUBUNIT HSAB"/>
    <property type="match status" value="1"/>
</dbReference>
<dbReference type="SUPFAM" id="SSF50475">
    <property type="entry name" value="FMN-binding split barrel"/>
    <property type="match status" value="1"/>
</dbReference>
<dbReference type="KEGG" id="dar:Daro_1345"/>
<sequence>MKHGPHIWSHGGWENPREFRTALGCYPTGVAVVTALSPEGRAVGLTINSFASVSMAPPLVLWSLAQKSPNLATFEHCSHFAVNVLADDQEEICRQFANPAVIDKFSGVACSEGALGIPLISGALAQFECRKESRFLGGDHVVFFGLVEKYRWRKAQPLLFHAGTLIQLPQLEAA</sequence>
<dbReference type="SMART" id="SM00903">
    <property type="entry name" value="Flavin_Reduct"/>
    <property type="match status" value="1"/>
</dbReference>
<feature type="domain" description="Flavin reductase like" evidence="3">
    <location>
        <begin position="23"/>
        <end position="167"/>
    </location>
</feature>
<dbReference type="HOGENOM" id="CLU_059021_1_0_4"/>
<accession>Q47GD7</accession>
<keyword evidence="2" id="KW-0560">Oxidoreductase</keyword>
<gene>
    <name evidence="4" type="ordered locus">Daro_1345</name>
</gene>
<proteinExistence type="inferred from homology"/>
<dbReference type="EMBL" id="CP000089">
    <property type="protein sequence ID" value="AAZ46094.1"/>
    <property type="molecule type" value="Genomic_DNA"/>
</dbReference>
<evidence type="ECO:0000313" key="4">
    <source>
        <dbReference type="EMBL" id="AAZ46094.1"/>
    </source>
</evidence>
<dbReference type="PANTHER" id="PTHR30466">
    <property type="entry name" value="FLAVIN REDUCTASE"/>
    <property type="match status" value="1"/>
</dbReference>
<dbReference type="AlphaFoldDB" id="Q47GD7"/>
<protein>
    <submittedName>
        <fullName evidence="4">Flavin reductase-like, FMN-binding protein</fullName>
    </submittedName>
</protein>
<dbReference type="InterPro" id="IPR012349">
    <property type="entry name" value="Split_barrel_FMN-bd"/>
</dbReference>
<evidence type="ECO:0000256" key="2">
    <source>
        <dbReference type="ARBA" id="ARBA00023002"/>
    </source>
</evidence>
<reference evidence="4" key="1">
    <citation type="submission" date="2005-08" db="EMBL/GenBank/DDBJ databases">
        <title>Complete sequence of Dechloromonas aromatica RCB.</title>
        <authorList>
            <person name="Salinero K.K."/>
            <person name="Copeland A."/>
            <person name="Lucas S."/>
            <person name="Lapidus A."/>
            <person name="Barry K."/>
            <person name="Detter J.C."/>
            <person name="Glavina T."/>
            <person name="Hammon N."/>
            <person name="Israni S."/>
            <person name="Pitluck S."/>
            <person name="Di Bartolo G."/>
            <person name="Trong S."/>
            <person name="Schmutz J."/>
            <person name="Larimer F."/>
            <person name="Land M."/>
            <person name="Ivanova N."/>
            <person name="Richardson P."/>
        </authorList>
    </citation>
    <scope>NUCLEOTIDE SEQUENCE</scope>
    <source>
        <strain evidence="4">RCB</strain>
    </source>
</reference>
<dbReference type="OrthoDB" id="9792858at2"/>